<dbReference type="InterPro" id="IPR025316">
    <property type="entry name" value="DUF4221"/>
</dbReference>
<evidence type="ECO:0000313" key="1">
    <source>
        <dbReference type="EMBL" id="GHB53177.1"/>
    </source>
</evidence>
<reference evidence="1" key="1">
    <citation type="journal article" date="2014" name="Int. J. Syst. Evol. Microbiol.">
        <title>Complete genome sequence of Corynebacterium casei LMG S-19264T (=DSM 44701T), isolated from a smear-ripened cheese.</title>
        <authorList>
            <consortium name="US DOE Joint Genome Institute (JGI-PGF)"/>
            <person name="Walter F."/>
            <person name="Albersmeier A."/>
            <person name="Kalinowski J."/>
            <person name="Ruckert C."/>
        </authorList>
    </citation>
    <scope>NUCLEOTIDE SEQUENCE</scope>
    <source>
        <strain evidence="1">KCTC 23224</strain>
    </source>
</reference>
<proteinExistence type="predicted"/>
<organism evidence="1 2">
    <name type="scientific">Mongoliitalea lutea</name>
    <dbReference type="NCBI Taxonomy" id="849756"/>
    <lineage>
        <taxon>Bacteria</taxon>
        <taxon>Pseudomonadati</taxon>
        <taxon>Bacteroidota</taxon>
        <taxon>Cytophagia</taxon>
        <taxon>Cytophagales</taxon>
        <taxon>Cyclobacteriaceae</taxon>
        <taxon>Mongoliitalea</taxon>
    </lineage>
</organism>
<dbReference type="Pfam" id="PF13970">
    <property type="entry name" value="DUF4221"/>
    <property type="match status" value="1"/>
</dbReference>
<dbReference type="AlphaFoldDB" id="A0A8J3D1A4"/>
<evidence type="ECO:0000313" key="2">
    <source>
        <dbReference type="Proteomes" id="UP000642809"/>
    </source>
</evidence>
<gene>
    <name evidence="1" type="ORF">GCM10008106_37130</name>
</gene>
<accession>A0A8J3D1A4</accession>
<dbReference type="EMBL" id="BMYF01000035">
    <property type="protein sequence ID" value="GHB53177.1"/>
    <property type="molecule type" value="Genomic_DNA"/>
</dbReference>
<protein>
    <recommendedName>
        <fullName evidence="3">DUF4221 domain-containing protein</fullName>
    </recommendedName>
</protein>
<evidence type="ECO:0008006" key="3">
    <source>
        <dbReference type="Google" id="ProtNLM"/>
    </source>
</evidence>
<dbReference type="Proteomes" id="UP000642809">
    <property type="component" value="Unassembled WGS sequence"/>
</dbReference>
<name>A0A8J3D1A4_9BACT</name>
<keyword evidence="2" id="KW-1185">Reference proteome</keyword>
<reference evidence="1" key="2">
    <citation type="submission" date="2020-09" db="EMBL/GenBank/DDBJ databases">
        <authorList>
            <person name="Sun Q."/>
            <person name="Kim S."/>
        </authorList>
    </citation>
    <scope>NUCLEOTIDE SEQUENCE</scope>
    <source>
        <strain evidence="1">KCTC 23224</strain>
    </source>
</reference>
<comment type="caution">
    <text evidence="1">The sequence shown here is derived from an EMBL/GenBank/DDBJ whole genome shotgun (WGS) entry which is preliminary data.</text>
</comment>
<sequence>MSSYPLDGAAYMIFDMPNHVNSDTLVSFDPNQRKVVKIPLLGGTPTERSLLFDFDMYPNTFYYINSDSLLFSTGDILFLTDQSGNQFHSVRLFKNLDAIKAEVYTEFPYDGFSDHLFYDESSQSVLYYFAKRSQVEKRKVFGKIDVRSGDWESLPIYHPKEYTGVPLNYTTFPSVTGTSNGLAYIYSISPTIVSYDAPSKSQKEILIKSFEGKQHAEPQTNRDTWSTSYFEEWVLSSPNYLKLIYDPYRKVYYRFSQSALNRSADGEDYYTFLVKNREVYLSILDEEFNLMYNQMLPKGKYDPTKSFVFSKGLWIPLELTTLEKEDGLYGDLFQIVK</sequence>